<evidence type="ECO:0000256" key="1">
    <source>
        <dbReference type="SAM" id="MobiDB-lite"/>
    </source>
</evidence>
<dbReference type="InterPro" id="IPR029044">
    <property type="entry name" value="Nucleotide-diphossugar_trans"/>
</dbReference>
<keyword evidence="3" id="KW-1185">Reference proteome</keyword>
<accession>A0ABY7DGQ9</accession>
<dbReference type="Proteomes" id="UP001164746">
    <property type="component" value="Chromosome 2"/>
</dbReference>
<organism evidence="2 3">
    <name type="scientific">Mya arenaria</name>
    <name type="common">Soft-shell clam</name>
    <dbReference type="NCBI Taxonomy" id="6604"/>
    <lineage>
        <taxon>Eukaryota</taxon>
        <taxon>Metazoa</taxon>
        <taxon>Spiralia</taxon>
        <taxon>Lophotrochozoa</taxon>
        <taxon>Mollusca</taxon>
        <taxon>Bivalvia</taxon>
        <taxon>Autobranchia</taxon>
        <taxon>Heteroconchia</taxon>
        <taxon>Euheterodonta</taxon>
        <taxon>Imparidentia</taxon>
        <taxon>Neoheterodontei</taxon>
        <taxon>Myida</taxon>
        <taxon>Myoidea</taxon>
        <taxon>Myidae</taxon>
        <taxon>Mya</taxon>
    </lineage>
</organism>
<dbReference type="EMBL" id="CP111013">
    <property type="protein sequence ID" value="WAQ95263.1"/>
    <property type="molecule type" value="Genomic_DNA"/>
</dbReference>
<name>A0ABY7DGQ9_MYAAR</name>
<dbReference type="SUPFAM" id="SSF53448">
    <property type="entry name" value="Nucleotide-diphospho-sugar transferases"/>
    <property type="match status" value="1"/>
</dbReference>
<sequence length="223" mass="25631">MSPEQRYSVKFCVLMAWIYECHSTFKKDPTRDAVDDPRAGRPNSASGKADEIGTLLRGNGLFQSKRLLHQNKTSHGINEDKHASRSTETQITSPKLLVDDNLTLKHPIDSILNAHFLDDLPCEVGFQQEYEVDFPTEKTASPKIPHVIHQIWITTSENMTTSSHQMVPAQFIDNMKTFRKFNPSWEYMFWSYANGRSLVERFYPNVLDYFDKAPESVTKSDLL</sequence>
<feature type="region of interest" description="Disordered" evidence="1">
    <location>
        <begin position="29"/>
        <end position="51"/>
    </location>
</feature>
<dbReference type="InterPro" id="IPR051706">
    <property type="entry name" value="Glycosyltransferase_domain"/>
</dbReference>
<dbReference type="Gene3D" id="3.90.550.20">
    <property type="match status" value="1"/>
</dbReference>
<reference evidence="2" key="1">
    <citation type="submission" date="2022-11" db="EMBL/GenBank/DDBJ databases">
        <title>Centuries of genome instability and evolution in soft-shell clam transmissible cancer (bioRxiv).</title>
        <authorList>
            <person name="Hart S.F.M."/>
            <person name="Yonemitsu M.A."/>
            <person name="Giersch R.M."/>
            <person name="Beal B.F."/>
            <person name="Arriagada G."/>
            <person name="Davis B.W."/>
            <person name="Ostrander E.A."/>
            <person name="Goff S.P."/>
            <person name="Metzger M.J."/>
        </authorList>
    </citation>
    <scope>NUCLEOTIDE SEQUENCE</scope>
    <source>
        <strain evidence="2">MELC-2E11</strain>
        <tissue evidence="2">Siphon/mantle</tissue>
    </source>
</reference>
<protein>
    <submittedName>
        <fullName evidence="2">Uncharacterized protein</fullName>
    </submittedName>
</protein>
<feature type="compositionally biased region" description="Basic and acidic residues" evidence="1">
    <location>
        <begin position="29"/>
        <end position="39"/>
    </location>
</feature>
<feature type="non-terminal residue" evidence="2">
    <location>
        <position position="223"/>
    </location>
</feature>
<evidence type="ECO:0000313" key="3">
    <source>
        <dbReference type="Proteomes" id="UP001164746"/>
    </source>
</evidence>
<evidence type="ECO:0000313" key="2">
    <source>
        <dbReference type="EMBL" id="WAQ95263.1"/>
    </source>
</evidence>
<proteinExistence type="predicted"/>
<gene>
    <name evidence="2" type="ORF">MAR_027953</name>
</gene>
<dbReference type="PANTHER" id="PTHR32385:SF15">
    <property type="entry name" value="INOSITOL PHOSPHOCERAMIDE MANNOSYLTRANSFERASE 1"/>
    <property type="match status" value="1"/>
</dbReference>
<dbReference type="PANTHER" id="PTHR32385">
    <property type="entry name" value="MANNOSYL PHOSPHORYLINOSITOL CERAMIDE SYNTHASE"/>
    <property type="match status" value="1"/>
</dbReference>
<feature type="region of interest" description="Disordered" evidence="1">
    <location>
        <begin position="70"/>
        <end position="92"/>
    </location>
</feature>